<dbReference type="Proteomes" id="UP000805704">
    <property type="component" value="Chromosome 17"/>
</dbReference>
<comment type="caution">
    <text evidence="1">The sequence shown here is derived from an EMBL/GenBank/DDBJ whole genome shotgun (WGS) entry which is preliminary data.</text>
</comment>
<organism evidence="1 2">
    <name type="scientific">Nibea albiflora</name>
    <name type="common">Yellow drum</name>
    <name type="synonym">Corvina albiflora</name>
    <dbReference type="NCBI Taxonomy" id="240163"/>
    <lineage>
        <taxon>Eukaryota</taxon>
        <taxon>Metazoa</taxon>
        <taxon>Chordata</taxon>
        <taxon>Craniata</taxon>
        <taxon>Vertebrata</taxon>
        <taxon>Euteleostomi</taxon>
        <taxon>Actinopterygii</taxon>
        <taxon>Neopterygii</taxon>
        <taxon>Teleostei</taxon>
        <taxon>Neoteleostei</taxon>
        <taxon>Acanthomorphata</taxon>
        <taxon>Eupercaria</taxon>
        <taxon>Sciaenidae</taxon>
        <taxon>Nibea</taxon>
    </lineage>
</organism>
<proteinExistence type="predicted"/>
<dbReference type="EMBL" id="CM024805">
    <property type="protein sequence ID" value="KAG8009276.1"/>
    <property type="molecule type" value="Genomic_DNA"/>
</dbReference>
<sequence length="159" mass="17877">MSIRSSVNQSTGFTPHELQTGRAFPGPHSKLPLVESDDQGLTSKAYFYELQGLVSAFSEQVKNQQEEGKVTVCPEAEWVRLKVIKRKWSEPRWTGPYKVTERTSHAVRLRGKGETWFHWSQCAGVEEPQRSLTKVQEDLQAESTEPAGSEEDPTSKGAE</sequence>
<protein>
    <submittedName>
        <fullName evidence="1">Uncharacterized protein</fullName>
    </submittedName>
</protein>
<name>A0ACB7F8A7_NIBAL</name>
<keyword evidence="2" id="KW-1185">Reference proteome</keyword>
<accession>A0ACB7F8A7</accession>
<evidence type="ECO:0000313" key="1">
    <source>
        <dbReference type="EMBL" id="KAG8009276.1"/>
    </source>
</evidence>
<reference evidence="1" key="1">
    <citation type="submission" date="2020-04" db="EMBL/GenBank/DDBJ databases">
        <title>A chromosome-scale assembly and high-density genetic map of the yellow drum (Nibea albiflora) genome.</title>
        <authorList>
            <person name="Xu D."/>
            <person name="Zhang W."/>
            <person name="Chen R."/>
            <person name="Tan P."/>
            <person name="Wang L."/>
            <person name="Song H."/>
            <person name="Tian L."/>
            <person name="Zhu Q."/>
            <person name="Wang B."/>
        </authorList>
    </citation>
    <scope>NUCLEOTIDE SEQUENCE</scope>
    <source>
        <strain evidence="1">ZJHYS-2018</strain>
    </source>
</reference>
<evidence type="ECO:0000313" key="2">
    <source>
        <dbReference type="Proteomes" id="UP000805704"/>
    </source>
</evidence>
<gene>
    <name evidence="1" type="ORF">GBF38_017397</name>
</gene>